<dbReference type="EMBL" id="KN823004">
    <property type="protein sequence ID" value="KIO27699.1"/>
    <property type="molecule type" value="Genomic_DNA"/>
</dbReference>
<dbReference type="AlphaFoldDB" id="A0A0C3QLV6"/>
<dbReference type="HOGENOM" id="CLU_1001817_0_0_1"/>
<reference evidence="1 2" key="1">
    <citation type="submission" date="2014-04" db="EMBL/GenBank/DDBJ databases">
        <authorList>
            <consortium name="DOE Joint Genome Institute"/>
            <person name="Kuo A."/>
            <person name="Girlanda M."/>
            <person name="Perotto S."/>
            <person name="Kohler A."/>
            <person name="Nagy L.G."/>
            <person name="Floudas D."/>
            <person name="Copeland A."/>
            <person name="Barry K.W."/>
            <person name="Cichocki N."/>
            <person name="Veneault-Fourrey C."/>
            <person name="LaButti K."/>
            <person name="Lindquist E.A."/>
            <person name="Lipzen A."/>
            <person name="Lundell T."/>
            <person name="Morin E."/>
            <person name="Murat C."/>
            <person name="Sun H."/>
            <person name="Tunlid A."/>
            <person name="Henrissat B."/>
            <person name="Grigoriev I.V."/>
            <person name="Hibbett D.S."/>
            <person name="Martin F."/>
            <person name="Nordberg H.P."/>
            <person name="Cantor M.N."/>
            <person name="Hua S.X."/>
        </authorList>
    </citation>
    <scope>NUCLEOTIDE SEQUENCE [LARGE SCALE GENOMIC DNA]</scope>
    <source>
        <strain evidence="1 2">MUT 4182</strain>
    </source>
</reference>
<dbReference type="Proteomes" id="UP000054248">
    <property type="component" value="Unassembled WGS sequence"/>
</dbReference>
<keyword evidence="2" id="KW-1185">Reference proteome</keyword>
<name>A0A0C3QLV6_9AGAM</name>
<reference evidence="2" key="2">
    <citation type="submission" date="2015-01" db="EMBL/GenBank/DDBJ databases">
        <title>Evolutionary Origins and Diversification of the Mycorrhizal Mutualists.</title>
        <authorList>
            <consortium name="DOE Joint Genome Institute"/>
            <consortium name="Mycorrhizal Genomics Consortium"/>
            <person name="Kohler A."/>
            <person name="Kuo A."/>
            <person name="Nagy L.G."/>
            <person name="Floudas D."/>
            <person name="Copeland A."/>
            <person name="Barry K.W."/>
            <person name="Cichocki N."/>
            <person name="Veneault-Fourrey C."/>
            <person name="LaButti K."/>
            <person name="Lindquist E.A."/>
            <person name="Lipzen A."/>
            <person name="Lundell T."/>
            <person name="Morin E."/>
            <person name="Murat C."/>
            <person name="Riley R."/>
            <person name="Ohm R."/>
            <person name="Sun H."/>
            <person name="Tunlid A."/>
            <person name="Henrissat B."/>
            <person name="Grigoriev I.V."/>
            <person name="Hibbett D.S."/>
            <person name="Martin F."/>
        </authorList>
    </citation>
    <scope>NUCLEOTIDE SEQUENCE [LARGE SCALE GENOMIC DNA]</scope>
    <source>
        <strain evidence="2">MUT 4182</strain>
    </source>
</reference>
<gene>
    <name evidence="1" type="ORF">M407DRAFT_7140</name>
</gene>
<organism evidence="1 2">
    <name type="scientific">Tulasnella calospora MUT 4182</name>
    <dbReference type="NCBI Taxonomy" id="1051891"/>
    <lineage>
        <taxon>Eukaryota</taxon>
        <taxon>Fungi</taxon>
        <taxon>Dikarya</taxon>
        <taxon>Basidiomycota</taxon>
        <taxon>Agaricomycotina</taxon>
        <taxon>Agaricomycetes</taxon>
        <taxon>Cantharellales</taxon>
        <taxon>Tulasnellaceae</taxon>
        <taxon>Tulasnella</taxon>
    </lineage>
</organism>
<evidence type="ECO:0000313" key="2">
    <source>
        <dbReference type="Proteomes" id="UP000054248"/>
    </source>
</evidence>
<proteinExistence type="predicted"/>
<sequence length="278" mass="31300">MAHPTYGLMSVSPLSSSMSAPNPIPAPVAQHPYQNTQNTPVPEEVMEKINRICREIDEARAISKESQNASLSSQIIHHTVASPISSDNRIHSQLSRIVDWFNRTFRRGTWKRNDCAERHAPRQRGHVLGIGPRSPGSNVKSNRILSPLNYNAYLKAIEISLVGRVIADSKLIGKATGFERRRQCAHQEIEGWGGGQAAVIFVGFLQLGLNQRRAWTYQFLTIVFGFCCWFPSLWVDSAPWPFSDSSPRQDCLHRTLGQLQRNLRTRIAPPQMHRVGSK</sequence>
<accession>A0A0C3QLV6</accession>
<evidence type="ECO:0000313" key="1">
    <source>
        <dbReference type="EMBL" id="KIO27699.1"/>
    </source>
</evidence>
<protein>
    <submittedName>
        <fullName evidence="1">Uncharacterized protein</fullName>
    </submittedName>
</protein>